<feature type="compositionally biased region" description="Low complexity" evidence="1">
    <location>
        <begin position="75"/>
        <end position="87"/>
    </location>
</feature>
<reference evidence="2 3" key="1">
    <citation type="journal article" date="2023" name="Sci. Data">
        <title>Genome assembly of the Korean intertidal mud-creeper Batillaria attramentaria.</title>
        <authorList>
            <person name="Patra A.K."/>
            <person name="Ho P.T."/>
            <person name="Jun S."/>
            <person name="Lee S.J."/>
            <person name="Kim Y."/>
            <person name="Won Y.J."/>
        </authorList>
    </citation>
    <scope>NUCLEOTIDE SEQUENCE [LARGE SCALE GENOMIC DNA]</scope>
    <source>
        <strain evidence="2">Wonlab-2016</strain>
    </source>
</reference>
<sequence length="109" mass="12314">MPLLSHVSLTKIKLTLTFRVCRVLTLSATPDSSPQLTHRYDNELYFCPAHIEWGKQQTSVTATVVGGRHVRSESKVVTTSKQSSKTVIQTPEQHGTRPHIKYLLAERCR</sequence>
<name>A0ABD0LSF1_9CAEN</name>
<dbReference type="Proteomes" id="UP001519460">
    <property type="component" value="Unassembled WGS sequence"/>
</dbReference>
<evidence type="ECO:0000256" key="1">
    <source>
        <dbReference type="SAM" id="MobiDB-lite"/>
    </source>
</evidence>
<dbReference type="AlphaFoldDB" id="A0ABD0LSF1"/>
<gene>
    <name evidence="2" type="ORF">BaRGS_00006472</name>
</gene>
<evidence type="ECO:0000313" key="2">
    <source>
        <dbReference type="EMBL" id="KAK7502108.1"/>
    </source>
</evidence>
<organism evidence="2 3">
    <name type="scientific">Batillaria attramentaria</name>
    <dbReference type="NCBI Taxonomy" id="370345"/>
    <lineage>
        <taxon>Eukaryota</taxon>
        <taxon>Metazoa</taxon>
        <taxon>Spiralia</taxon>
        <taxon>Lophotrochozoa</taxon>
        <taxon>Mollusca</taxon>
        <taxon>Gastropoda</taxon>
        <taxon>Caenogastropoda</taxon>
        <taxon>Sorbeoconcha</taxon>
        <taxon>Cerithioidea</taxon>
        <taxon>Batillariidae</taxon>
        <taxon>Batillaria</taxon>
    </lineage>
</organism>
<dbReference type="EMBL" id="JACVVK020000027">
    <property type="protein sequence ID" value="KAK7502108.1"/>
    <property type="molecule type" value="Genomic_DNA"/>
</dbReference>
<protein>
    <submittedName>
        <fullName evidence="2">Uncharacterized protein</fullName>
    </submittedName>
</protein>
<proteinExistence type="predicted"/>
<keyword evidence="3" id="KW-1185">Reference proteome</keyword>
<comment type="caution">
    <text evidence="2">The sequence shown here is derived from an EMBL/GenBank/DDBJ whole genome shotgun (WGS) entry which is preliminary data.</text>
</comment>
<feature type="region of interest" description="Disordered" evidence="1">
    <location>
        <begin position="74"/>
        <end position="95"/>
    </location>
</feature>
<accession>A0ABD0LSF1</accession>
<evidence type="ECO:0000313" key="3">
    <source>
        <dbReference type="Proteomes" id="UP001519460"/>
    </source>
</evidence>